<dbReference type="GeneID" id="80888528"/>
<dbReference type="RefSeq" id="XP_056056280.1">
    <property type="nucleotide sequence ID" value="XM_056199433.1"/>
</dbReference>
<comment type="caution">
    <text evidence="1">The sequence shown here is derived from an EMBL/GenBank/DDBJ whole genome shotgun (WGS) entry which is preliminary data.</text>
</comment>
<dbReference type="AlphaFoldDB" id="A0A9W8UPP2"/>
<sequence>MDDAFPPVVKELLEPSEPWHYCRKKRGCHRDLAKLNHYCAASHYGCTWGFTIYRTVYTPESDELFPKALEVLNKIVRRYTHVQIDWVRPVWNPDPAPNNELLRRFRNEVIEDPVALNNATVEAIAARFRAFAEELSPCPGYENEDTRYRVCLMVDEQAMRNLLRVPEYEERDDKGAAYFLCCPVISTWADEGDGLGVFWFYGAWKLLPSLWFGLLDVPLYLVVTSDPVRPGVLWHAGLGAEDSDNFMSAPWLGETGEAWLPWLCE</sequence>
<evidence type="ECO:0000313" key="2">
    <source>
        <dbReference type="Proteomes" id="UP001144673"/>
    </source>
</evidence>
<proteinExistence type="predicted"/>
<gene>
    <name evidence="1" type="ORF">LMH87_001369</name>
</gene>
<reference evidence="1" key="1">
    <citation type="journal article" date="2023" name="Access Microbiol">
        <title>De-novo genome assembly for Akanthomyces muscarius, a biocontrol agent of insect agricultural pests.</title>
        <authorList>
            <person name="Erdos Z."/>
            <person name="Studholme D.J."/>
            <person name="Raymond B."/>
            <person name="Sharma M."/>
        </authorList>
    </citation>
    <scope>NUCLEOTIDE SEQUENCE</scope>
    <source>
        <strain evidence="1">Ve6</strain>
    </source>
</reference>
<protein>
    <submittedName>
        <fullName evidence="1">Uncharacterized protein</fullName>
    </submittedName>
</protein>
<name>A0A9W8UPP2_AKAMU</name>
<evidence type="ECO:0000313" key="1">
    <source>
        <dbReference type="EMBL" id="KAJ4156156.1"/>
    </source>
</evidence>
<keyword evidence="2" id="KW-1185">Reference proteome</keyword>
<dbReference type="Proteomes" id="UP001144673">
    <property type="component" value="Chromosome 6"/>
</dbReference>
<accession>A0A9W8UPP2</accession>
<dbReference type="KEGG" id="amus:LMH87_001369"/>
<dbReference type="EMBL" id="JAJHUN010000007">
    <property type="protein sequence ID" value="KAJ4156156.1"/>
    <property type="molecule type" value="Genomic_DNA"/>
</dbReference>
<organism evidence="1 2">
    <name type="scientific">Akanthomyces muscarius</name>
    <name type="common">Entomopathogenic fungus</name>
    <name type="synonym">Lecanicillium muscarium</name>
    <dbReference type="NCBI Taxonomy" id="2231603"/>
    <lineage>
        <taxon>Eukaryota</taxon>
        <taxon>Fungi</taxon>
        <taxon>Dikarya</taxon>
        <taxon>Ascomycota</taxon>
        <taxon>Pezizomycotina</taxon>
        <taxon>Sordariomycetes</taxon>
        <taxon>Hypocreomycetidae</taxon>
        <taxon>Hypocreales</taxon>
        <taxon>Cordycipitaceae</taxon>
        <taxon>Akanthomyces</taxon>
    </lineage>
</organism>